<keyword evidence="4" id="KW-1185">Reference proteome</keyword>
<proteinExistence type="predicted"/>
<dbReference type="EMBL" id="CAXITT010000077">
    <property type="protein sequence ID" value="CAL1530873.1"/>
    <property type="molecule type" value="Genomic_DNA"/>
</dbReference>
<feature type="non-terminal residue" evidence="3">
    <location>
        <position position="1"/>
    </location>
</feature>
<dbReference type="InterPro" id="IPR043988">
    <property type="entry name" value="CCZ1/INTU_longin_2"/>
</dbReference>
<protein>
    <recommendedName>
        <fullName evidence="2">CCZ1/INTU second Longin domain-containing protein</fullName>
    </recommendedName>
</protein>
<gene>
    <name evidence="3" type="ORF">GSLYS_00004998001</name>
</gene>
<organism evidence="3 4">
    <name type="scientific">Lymnaea stagnalis</name>
    <name type="common">Great pond snail</name>
    <name type="synonym">Helix stagnalis</name>
    <dbReference type="NCBI Taxonomy" id="6523"/>
    <lineage>
        <taxon>Eukaryota</taxon>
        <taxon>Metazoa</taxon>
        <taxon>Spiralia</taxon>
        <taxon>Lophotrochozoa</taxon>
        <taxon>Mollusca</taxon>
        <taxon>Gastropoda</taxon>
        <taxon>Heterobranchia</taxon>
        <taxon>Euthyneura</taxon>
        <taxon>Panpulmonata</taxon>
        <taxon>Hygrophila</taxon>
        <taxon>Lymnaeoidea</taxon>
        <taxon>Lymnaeidae</taxon>
        <taxon>Lymnaea</taxon>
    </lineage>
</organism>
<dbReference type="AlphaFoldDB" id="A0AAV2HCB1"/>
<evidence type="ECO:0000259" key="2">
    <source>
        <dbReference type="Pfam" id="PF19032"/>
    </source>
</evidence>
<dbReference type="GO" id="GO:0005737">
    <property type="term" value="C:cytoplasm"/>
    <property type="evidence" value="ECO:0007669"/>
    <property type="project" value="TreeGrafter"/>
</dbReference>
<dbReference type="InterPro" id="IPR039151">
    <property type="entry name" value="INTU"/>
</dbReference>
<dbReference type="PANTHER" id="PTHR21082:SF4">
    <property type="entry name" value="PROTEIN INTURNED"/>
    <property type="match status" value="1"/>
</dbReference>
<dbReference type="PANTHER" id="PTHR21082">
    <property type="entry name" value="PROTEIN INTURNED"/>
    <property type="match status" value="1"/>
</dbReference>
<evidence type="ECO:0000256" key="1">
    <source>
        <dbReference type="SAM" id="MobiDB-lite"/>
    </source>
</evidence>
<comment type="caution">
    <text evidence="3">The sequence shown here is derived from an EMBL/GenBank/DDBJ whole genome shotgun (WGS) entry which is preliminary data.</text>
</comment>
<name>A0AAV2HCB1_LYMST</name>
<dbReference type="GO" id="GO:0005929">
    <property type="term" value="C:cilium"/>
    <property type="evidence" value="ECO:0007669"/>
    <property type="project" value="TreeGrafter"/>
</dbReference>
<dbReference type="Pfam" id="PF19032">
    <property type="entry name" value="Intu_longin_2"/>
    <property type="match status" value="1"/>
</dbReference>
<evidence type="ECO:0000313" key="3">
    <source>
        <dbReference type="EMBL" id="CAL1530873.1"/>
    </source>
</evidence>
<feature type="domain" description="CCZ1/INTU second Longin" evidence="2">
    <location>
        <begin position="31"/>
        <end position="150"/>
    </location>
</feature>
<sequence length="375" mass="42164">ISVGRTLSEFESSDFADMSESFYGCRRQYNILGSAFFYCGQLVGSHMSREDLQDIHVYLQHLGVLDLTARCRVAQFVAWREVYPTRFCFDIAEINNNFGYSEPNARWCVLIVGLKHGVFCCLLETVSLPSLDSAPLSPDVFYVDQAKACLLQLQTPQLLAAMNIRVSKECQSALTKSDYCATYVNTNGEKAARLFCDSQKVKVSSGGHFMSVLQSDWRKTSLRSEMSSNSVPVDSLYKSPRSGKLYPVCDHGDTGTSLDIAIPSSLSNMYRLSTTRNPSIYQYCYLDGLEGTLVIGSDMDTTGIFHSQIVHNFYICCRSIHDFFVSFGEKQQLSDGDDDDDNDSKDYKNVESDVSLREVREHGILMTFNPHNKED</sequence>
<reference evidence="3 4" key="1">
    <citation type="submission" date="2024-04" db="EMBL/GenBank/DDBJ databases">
        <authorList>
            <consortium name="Genoscope - CEA"/>
            <person name="William W."/>
        </authorList>
    </citation>
    <scope>NUCLEOTIDE SEQUENCE [LARGE SCALE GENOMIC DNA]</scope>
</reference>
<dbReference type="Proteomes" id="UP001497497">
    <property type="component" value="Unassembled WGS sequence"/>
</dbReference>
<dbReference type="GO" id="GO:0016192">
    <property type="term" value="P:vesicle-mediated transport"/>
    <property type="evidence" value="ECO:0007669"/>
    <property type="project" value="InterPro"/>
</dbReference>
<accession>A0AAV2HCB1</accession>
<evidence type="ECO:0000313" key="4">
    <source>
        <dbReference type="Proteomes" id="UP001497497"/>
    </source>
</evidence>
<dbReference type="GO" id="GO:0007399">
    <property type="term" value="P:nervous system development"/>
    <property type="evidence" value="ECO:0007669"/>
    <property type="project" value="TreeGrafter"/>
</dbReference>
<feature type="non-terminal residue" evidence="3">
    <location>
        <position position="375"/>
    </location>
</feature>
<feature type="region of interest" description="Disordered" evidence="1">
    <location>
        <begin position="333"/>
        <end position="352"/>
    </location>
</feature>
<dbReference type="GO" id="GO:0060271">
    <property type="term" value="P:cilium assembly"/>
    <property type="evidence" value="ECO:0007669"/>
    <property type="project" value="InterPro"/>
</dbReference>
<dbReference type="GO" id="GO:0001736">
    <property type="term" value="P:establishment of planar polarity"/>
    <property type="evidence" value="ECO:0007669"/>
    <property type="project" value="InterPro"/>
</dbReference>